<dbReference type="EMBL" id="MK814609">
    <property type="protein sequence ID" value="QCI04280.1"/>
    <property type="molecule type" value="Genomic_DNA"/>
</dbReference>
<proteinExistence type="inferred from homology"/>
<gene>
    <name evidence="5" type="primary">ycf35</name>
</gene>
<organism evidence="5">
    <name type="scientific">Anotrichium furcellatum</name>
    <dbReference type="NCBI Taxonomy" id="41999"/>
    <lineage>
        <taxon>Eukaryota</taxon>
        <taxon>Rhodophyta</taxon>
        <taxon>Florideophyceae</taxon>
        <taxon>Rhodymeniophycidae</taxon>
        <taxon>Ceramiales</taxon>
        <taxon>Ceramiaceae</taxon>
        <taxon>Anotrichium</taxon>
    </lineage>
</organism>
<dbReference type="PANTHER" id="PTHR39638">
    <property type="entry name" value="YCF35"/>
    <property type="match status" value="1"/>
</dbReference>
<evidence type="ECO:0000256" key="1">
    <source>
        <dbReference type="ARBA" id="ARBA00004474"/>
    </source>
</evidence>
<dbReference type="PANTHER" id="PTHR39638:SF2">
    <property type="entry name" value="YCF35"/>
    <property type="match status" value="1"/>
</dbReference>
<accession>A0A4D6WPX3</accession>
<evidence type="ECO:0000256" key="2">
    <source>
        <dbReference type="ARBA" id="ARBA00009068"/>
    </source>
</evidence>
<evidence type="ECO:0000256" key="3">
    <source>
        <dbReference type="ARBA" id="ARBA00021585"/>
    </source>
</evidence>
<dbReference type="GO" id="GO:0009536">
    <property type="term" value="C:plastid"/>
    <property type="evidence" value="ECO:0007669"/>
    <property type="project" value="UniProtKB-SubCell"/>
</dbReference>
<geneLocation type="plastid" evidence="5"/>
<dbReference type="Pfam" id="PF06868">
    <property type="entry name" value="DUF1257"/>
    <property type="match status" value="1"/>
</dbReference>
<dbReference type="InterPro" id="IPR009666">
    <property type="entry name" value="Uncharacterised_Ycf35"/>
</dbReference>
<evidence type="ECO:0000256" key="4">
    <source>
        <dbReference type="ARBA" id="ARBA00022640"/>
    </source>
</evidence>
<evidence type="ECO:0000313" key="5">
    <source>
        <dbReference type="EMBL" id="QCI04280.1"/>
    </source>
</evidence>
<name>A0A4D6WPX3_9FLOR</name>
<sequence length="128" mass="15192">MSHFSKIVTSITKEKPLILALTDFGLFYRIDNCSSDSKRIYVYNKLHDSKDFIFYFDWDGYSYSLIADVILWSLDMNFEVFLEKLNQRYAFHAILEQSQYNGFQEKSYHVMHDGSIKLVIEKLSNLYS</sequence>
<reference evidence="5" key="2">
    <citation type="submission" date="2019-04" db="EMBL/GenBank/DDBJ databases">
        <authorList>
            <person name="Pasella M."/>
        </authorList>
    </citation>
    <scope>NUCLEOTIDE SEQUENCE</scope>
    <source>
        <strain evidence="5">PD2933</strain>
    </source>
</reference>
<comment type="subcellular location">
    <subcellularLocation>
        <location evidence="1">Plastid</location>
    </subcellularLocation>
</comment>
<reference evidence="5" key="1">
    <citation type="journal article" date="2019" name="Mol. Phylogenet. Evol.">
        <title>Morphological evolution and classification of the red algal order Ceramiales inferred using plastid phylogenomics.</title>
        <authorList>
            <person name="Diaz-Tapia P."/>
            <person name="Pasella M.M."/>
            <person name="Verbruggen H."/>
            <person name="Maggs C.A."/>
        </authorList>
    </citation>
    <scope>NUCLEOTIDE SEQUENCE</scope>
    <source>
        <strain evidence="5">PD2933</strain>
    </source>
</reference>
<keyword evidence="4 5" id="KW-0934">Plastid</keyword>
<comment type="similarity">
    <text evidence="2">Belongs to the ycf35 family.</text>
</comment>
<dbReference type="AlphaFoldDB" id="A0A4D6WPX3"/>
<protein>
    <recommendedName>
        <fullName evidence="3">Uncharacterized protein ycf35</fullName>
    </recommendedName>
</protein>